<gene>
    <name evidence="2" type="ORF">LSINAPIS_LOCUS6451</name>
</gene>
<feature type="compositionally biased region" description="Basic and acidic residues" evidence="1">
    <location>
        <begin position="75"/>
        <end position="113"/>
    </location>
</feature>
<feature type="compositionally biased region" description="Low complexity" evidence="1">
    <location>
        <begin position="65"/>
        <end position="74"/>
    </location>
</feature>
<organism evidence="2 3">
    <name type="scientific">Leptidea sinapis</name>
    <dbReference type="NCBI Taxonomy" id="189913"/>
    <lineage>
        <taxon>Eukaryota</taxon>
        <taxon>Metazoa</taxon>
        <taxon>Ecdysozoa</taxon>
        <taxon>Arthropoda</taxon>
        <taxon>Hexapoda</taxon>
        <taxon>Insecta</taxon>
        <taxon>Pterygota</taxon>
        <taxon>Neoptera</taxon>
        <taxon>Endopterygota</taxon>
        <taxon>Lepidoptera</taxon>
        <taxon>Glossata</taxon>
        <taxon>Ditrysia</taxon>
        <taxon>Papilionoidea</taxon>
        <taxon>Pieridae</taxon>
        <taxon>Dismorphiinae</taxon>
        <taxon>Leptidea</taxon>
    </lineage>
</organism>
<protein>
    <submittedName>
        <fullName evidence="2">Uncharacterized protein</fullName>
    </submittedName>
</protein>
<sequence length="231" mass="26556">MAKRKNKPLIDSDSSSECSDLDSQFLNLAKKKKKPGESPPQSKDKSQSSDSESDWDEDDKKNDKSSSSSGSESNSDAKSDTSRKEQQKPSRKSSSEEDRKKPEPKRSEIRKSIDSTGSGQKKDTYSEPEEGEVSSHSSDNDSIDSEEEFNDGYDENLMGDEEDRTRLAAMSEKEREQEIFKRIERRDLMKTRWEIERKLRLARRSAAERGASPGELQRRRERRKQRRALKI</sequence>
<evidence type="ECO:0000313" key="2">
    <source>
        <dbReference type="EMBL" id="VVC94531.1"/>
    </source>
</evidence>
<feature type="compositionally biased region" description="Low complexity" evidence="1">
    <location>
        <begin position="11"/>
        <end position="23"/>
    </location>
</feature>
<feature type="compositionally biased region" description="Acidic residues" evidence="1">
    <location>
        <begin position="141"/>
        <end position="162"/>
    </location>
</feature>
<feature type="compositionally biased region" description="Basic residues" evidence="1">
    <location>
        <begin position="219"/>
        <end position="231"/>
    </location>
</feature>
<accession>A0A5E4Q8G8</accession>
<dbReference type="EMBL" id="FZQP02002026">
    <property type="protein sequence ID" value="VVC94531.1"/>
    <property type="molecule type" value="Genomic_DNA"/>
</dbReference>
<keyword evidence="3" id="KW-1185">Reference proteome</keyword>
<evidence type="ECO:0000256" key="1">
    <source>
        <dbReference type="SAM" id="MobiDB-lite"/>
    </source>
</evidence>
<dbReference type="Proteomes" id="UP000324832">
    <property type="component" value="Unassembled WGS sequence"/>
</dbReference>
<evidence type="ECO:0000313" key="3">
    <source>
        <dbReference type="Proteomes" id="UP000324832"/>
    </source>
</evidence>
<reference evidence="2 3" key="1">
    <citation type="submission" date="2017-07" db="EMBL/GenBank/DDBJ databases">
        <authorList>
            <person name="Talla V."/>
            <person name="Backstrom N."/>
        </authorList>
    </citation>
    <scope>NUCLEOTIDE SEQUENCE [LARGE SCALE GENOMIC DNA]</scope>
</reference>
<feature type="region of interest" description="Disordered" evidence="1">
    <location>
        <begin position="1"/>
        <end position="176"/>
    </location>
</feature>
<feature type="region of interest" description="Disordered" evidence="1">
    <location>
        <begin position="201"/>
        <end position="231"/>
    </location>
</feature>
<feature type="compositionally biased region" description="Basic and acidic residues" evidence="1">
    <location>
        <begin position="163"/>
        <end position="176"/>
    </location>
</feature>
<proteinExistence type="predicted"/>
<name>A0A5E4Q8G8_9NEOP</name>
<dbReference type="AlphaFoldDB" id="A0A5E4Q8G8"/>